<keyword evidence="3 4" id="KW-0413">Isomerase</keyword>
<organism evidence="6 7">
    <name type="scientific">Gracilariopsis chorda</name>
    <dbReference type="NCBI Taxonomy" id="448386"/>
    <lineage>
        <taxon>Eukaryota</taxon>
        <taxon>Rhodophyta</taxon>
        <taxon>Florideophyceae</taxon>
        <taxon>Rhodymeniophycidae</taxon>
        <taxon>Gracilariales</taxon>
        <taxon>Gracilariaceae</taxon>
        <taxon>Gracilariopsis</taxon>
    </lineage>
</organism>
<dbReference type="GO" id="GO:0003723">
    <property type="term" value="F:RNA binding"/>
    <property type="evidence" value="ECO:0007669"/>
    <property type="project" value="InterPro"/>
</dbReference>
<dbReference type="GO" id="GO:0005634">
    <property type="term" value="C:nucleus"/>
    <property type="evidence" value="ECO:0007669"/>
    <property type="project" value="TreeGrafter"/>
</dbReference>
<dbReference type="Gene3D" id="3.30.70.580">
    <property type="entry name" value="Pseudouridine synthase I, catalytic domain, N-terminal subdomain"/>
    <property type="match status" value="1"/>
</dbReference>
<dbReference type="PANTHER" id="PTHR11142">
    <property type="entry name" value="PSEUDOURIDYLATE SYNTHASE"/>
    <property type="match status" value="1"/>
</dbReference>
<dbReference type="InterPro" id="IPR020103">
    <property type="entry name" value="PsdUridine_synth_cat_dom_sf"/>
</dbReference>
<dbReference type="InterPro" id="IPR020097">
    <property type="entry name" value="PsdUridine_synth_TruA_a/b_dom"/>
</dbReference>
<comment type="caution">
    <text evidence="6">The sequence shown here is derived from an EMBL/GenBank/DDBJ whole genome shotgun (WGS) entry which is preliminary data.</text>
</comment>
<comment type="similarity">
    <text evidence="1 4">Belongs to the tRNA pseudouridine synthase TruA family.</text>
</comment>
<dbReference type="Proteomes" id="UP000247409">
    <property type="component" value="Unassembled WGS sequence"/>
</dbReference>
<feature type="domain" description="Pseudouridine synthase I TruA alpha/beta" evidence="5">
    <location>
        <begin position="248"/>
        <end position="370"/>
    </location>
</feature>
<dbReference type="SUPFAM" id="SSF55120">
    <property type="entry name" value="Pseudouridine synthase"/>
    <property type="match status" value="2"/>
</dbReference>
<dbReference type="Pfam" id="PF01416">
    <property type="entry name" value="PseudoU_synth_1"/>
    <property type="match status" value="1"/>
</dbReference>
<dbReference type="OrthoDB" id="25767at2759"/>
<dbReference type="GO" id="GO:1990481">
    <property type="term" value="P:mRNA pseudouridine synthesis"/>
    <property type="evidence" value="ECO:0007669"/>
    <property type="project" value="TreeGrafter"/>
</dbReference>
<name>A0A2V3J2B0_9FLOR</name>
<dbReference type="InterPro" id="IPR001406">
    <property type="entry name" value="PsdUridine_synth_TruA"/>
</dbReference>
<evidence type="ECO:0000313" key="7">
    <source>
        <dbReference type="Proteomes" id="UP000247409"/>
    </source>
</evidence>
<evidence type="ECO:0000256" key="4">
    <source>
        <dbReference type="RuleBase" id="RU003792"/>
    </source>
</evidence>
<dbReference type="STRING" id="448386.A0A2V3J2B0"/>
<gene>
    <name evidence="6" type="ORF">BWQ96_02674</name>
</gene>
<sequence length="493" mass="56394">MPTNTKPTEKELRSMSREELLSLALTHLSSEPEVSKKADDVEVLLSNVKRSNGEPPRKKPRHFDMSRYGQRHIALRLMYTGWRFHGFAAQADSDNTVEAHLFSALLKVRLISSRTGCDYSRAGRTDVGVSASNQVIGLRVRSNVKPPSTGHRELDYVKVLNGVLPQGIRCTAWTPVCDGASPYPALYDGDPDPIKDYWNSVINGSVKEYGNIRRPGQKFSARFDAAYRSYKYFFVCGALDIKAMRKGARYFEGTHDFRNFCRIDENITNFERHMYTVQIRRLKDDSVQDDDGDDEYTMYYIFVKGQAFLWHQVRCMAAVLFDVGMLCEDPEVIKQLLEDAEVKNGVFSKGRPQYKMAPPTPLLLYECEYPKTVLYFPQSFEREFSPPITDSKDPRRSSFERANLSIAKDFAEQSAKMSILQTILKDQDKLISYSASIDALASRKSFMQLRKPRDFISDLNPGRHIPYEKRPTDDPIEIKQMKAGLKKKNMSSI</sequence>
<dbReference type="InterPro" id="IPR020095">
    <property type="entry name" value="PsdUridine_synth_TruA_C"/>
</dbReference>
<dbReference type="HAMAP" id="MF_00171">
    <property type="entry name" value="TruA"/>
    <property type="match status" value="1"/>
</dbReference>
<keyword evidence="7" id="KW-1185">Reference proteome</keyword>
<accession>A0A2V3J2B0</accession>
<evidence type="ECO:0000256" key="1">
    <source>
        <dbReference type="ARBA" id="ARBA00009375"/>
    </source>
</evidence>
<evidence type="ECO:0000259" key="5">
    <source>
        <dbReference type="Pfam" id="PF01416"/>
    </source>
</evidence>
<dbReference type="GO" id="GO:0005737">
    <property type="term" value="C:cytoplasm"/>
    <property type="evidence" value="ECO:0007669"/>
    <property type="project" value="TreeGrafter"/>
</dbReference>
<dbReference type="GO" id="GO:0160147">
    <property type="term" value="F:tRNA pseudouridine(38-40) synthase activity"/>
    <property type="evidence" value="ECO:0007669"/>
    <property type="project" value="UniProtKB-EC"/>
</dbReference>
<dbReference type="GO" id="GO:0031119">
    <property type="term" value="P:tRNA pseudouridine synthesis"/>
    <property type="evidence" value="ECO:0007669"/>
    <property type="project" value="TreeGrafter"/>
</dbReference>
<comment type="catalytic activity">
    <reaction evidence="4">
        <text>uridine(38/39/40) in tRNA = pseudouridine(38/39/40) in tRNA</text>
        <dbReference type="Rhea" id="RHEA:22376"/>
        <dbReference type="Rhea" id="RHEA-COMP:10085"/>
        <dbReference type="Rhea" id="RHEA-COMP:10087"/>
        <dbReference type="ChEBI" id="CHEBI:65314"/>
        <dbReference type="ChEBI" id="CHEBI:65315"/>
        <dbReference type="EC" id="5.4.99.12"/>
    </reaction>
</comment>
<evidence type="ECO:0000256" key="3">
    <source>
        <dbReference type="ARBA" id="ARBA00023235"/>
    </source>
</evidence>
<evidence type="ECO:0000256" key="2">
    <source>
        <dbReference type="ARBA" id="ARBA00022694"/>
    </source>
</evidence>
<evidence type="ECO:0000313" key="6">
    <source>
        <dbReference type="EMBL" id="PXF47530.1"/>
    </source>
</evidence>
<keyword evidence="2 4" id="KW-0819">tRNA processing</keyword>
<reference evidence="6 7" key="1">
    <citation type="journal article" date="2018" name="Mol. Biol. Evol.">
        <title>Analysis of the draft genome of the red seaweed Gracilariopsis chorda provides insights into genome size evolution in Rhodophyta.</title>
        <authorList>
            <person name="Lee J."/>
            <person name="Yang E.C."/>
            <person name="Graf L."/>
            <person name="Yang J.H."/>
            <person name="Qiu H."/>
            <person name="Zel Zion U."/>
            <person name="Chan C.X."/>
            <person name="Stephens T.G."/>
            <person name="Weber A.P.M."/>
            <person name="Boo G.H."/>
            <person name="Boo S.M."/>
            <person name="Kim K.M."/>
            <person name="Shin Y."/>
            <person name="Jung M."/>
            <person name="Lee S.J."/>
            <person name="Yim H.S."/>
            <person name="Lee J.H."/>
            <person name="Bhattacharya D."/>
            <person name="Yoon H.S."/>
        </authorList>
    </citation>
    <scope>NUCLEOTIDE SEQUENCE [LARGE SCALE GENOMIC DNA]</scope>
    <source>
        <strain evidence="6 7">SKKU-2015</strain>
        <tissue evidence="6">Whole body</tissue>
    </source>
</reference>
<proteinExistence type="inferred from homology"/>
<dbReference type="EC" id="5.4.99.12" evidence="4"/>
<dbReference type="PANTHER" id="PTHR11142:SF5">
    <property type="entry name" value="TRNA PSEUDOURIDINE(38_39) SYNTHASE"/>
    <property type="match status" value="1"/>
</dbReference>
<dbReference type="AlphaFoldDB" id="A0A2V3J2B0"/>
<dbReference type="Gene3D" id="3.30.70.660">
    <property type="entry name" value="Pseudouridine synthase I, catalytic domain, C-terminal subdomain"/>
    <property type="match status" value="1"/>
</dbReference>
<protein>
    <recommendedName>
        <fullName evidence="4">tRNA pseudouridine synthase</fullName>
        <ecNumber evidence="4">5.4.99.12</ecNumber>
    </recommendedName>
</protein>
<dbReference type="InterPro" id="IPR020094">
    <property type="entry name" value="TruA/RsuA/RluB/E/F_N"/>
</dbReference>
<dbReference type="EMBL" id="NBIV01000023">
    <property type="protein sequence ID" value="PXF47530.1"/>
    <property type="molecule type" value="Genomic_DNA"/>
</dbReference>